<dbReference type="AlphaFoldDB" id="A0A1E3RMF2"/>
<sequence>MQPRRAGVTQRVCQALELVDDDAVAIQRDDGNLDDSVSAEQACGLDVYDGNPVGLTQQRRNPARAVPVWLYCELKLCVSDF</sequence>
<comment type="caution">
    <text evidence="1">The sequence shown here is derived from an EMBL/GenBank/DDBJ whole genome shotgun (WGS) entry which is preliminary data.</text>
</comment>
<dbReference type="EMBL" id="MIHA01000004">
    <property type="protein sequence ID" value="ODQ91075.1"/>
    <property type="molecule type" value="Genomic_DNA"/>
</dbReference>
<gene>
    <name evidence="1" type="ORF">BHQ18_06635</name>
</gene>
<keyword evidence="2" id="KW-1185">Reference proteome</keyword>
<protein>
    <submittedName>
        <fullName evidence="1">Uncharacterized protein</fullName>
    </submittedName>
</protein>
<dbReference type="Proteomes" id="UP000094053">
    <property type="component" value="Unassembled WGS sequence"/>
</dbReference>
<evidence type="ECO:0000313" key="1">
    <source>
        <dbReference type="EMBL" id="ODQ91075.1"/>
    </source>
</evidence>
<evidence type="ECO:0000313" key="2">
    <source>
        <dbReference type="Proteomes" id="UP000094053"/>
    </source>
</evidence>
<organism evidence="1 2">
    <name type="scientific">Mycolicibacterium flavescens</name>
    <name type="common">Mycobacterium flavescens</name>
    <dbReference type="NCBI Taxonomy" id="1776"/>
    <lineage>
        <taxon>Bacteria</taxon>
        <taxon>Bacillati</taxon>
        <taxon>Actinomycetota</taxon>
        <taxon>Actinomycetes</taxon>
        <taxon>Mycobacteriales</taxon>
        <taxon>Mycobacteriaceae</taxon>
        <taxon>Mycolicibacterium</taxon>
    </lineage>
</organism>
<name>A0A1E3RMF2_MYCFV</name>
<accession>A0A1E3RMF2</accession>
<proteinExistence type="predicted"/>
<reference evidence="2" key="1">
    <citation type="submission" date="2016-09" db="EMBL/GenBank/DDBJ databases">
        <authorList>
            <person name="Greninger A.L."/>
            <person name="Jerome K.R."/>
            <person name="Mcnair B."/>
            <person name="Wallis C."/>
            <person name="Fang F."/>
        </authorList>
    </citation>
    <scope>NUCLEOTIDE SEQUENCE [LARGE SCALE GENOMIC DNA]</scope>
    <source>
        <strain evidence="2">M6</strain>
    </source>
</reference>